<protein>
    <submittedName>
        <fullName evidence="1">Uncharacterized protein</fullName>
    </submittedName>
</protein>
<gene>
    <name evidence="1" type="ORF">E2F50_22060</name>
</gene>
<dbReference type="Proteomes" id="UP000295238">
    <property type="component" value="Unassembled WGS sequence"/>
</dbReference>
<name>A0A4R5U6K1_9HYPH</name>
<evidence type="ECO:0000313" key="2">
    <source>
        <dbReference type="Proteomes" id="UP000295238"/>
    </source>
</evidence>
<dbReference type="RefSeq" id="WP_133318348.1">
    <property type="nucleotide sequence ID" value="NZ_SMTL01000009.1"/>
</dbReference>
<reference evidence="1 2" key="1">
    <citation type="submission" date="2019-03" db="EMBL/GenBank/DDBJ databases">
        <title>Rhizobium sp. nov., an bacterium isolated from biocrust in Mu Us Desert.</title>
        <authorList>
            <person name="Lixiong L."/>
        </authorList>
    </citation>
    <scope>NUCLEOTIDE SEQUENCE [LARGE SCALE GENOMIC DNA]</scope>
    <source>
        <strain evidence="1 2">SPY-1</strain>
    </source>
</reference>
<keyword evidence="2" id="KW-1185">Reference proteome</keyword>
<comment type="caution">
    <text evidence="1">The sequence shown here is derived from an EMBL/GenBank/DDBJ whole genome shotgun (WGS) entry which is preliminary data.</text>
</comment>
<evidence type="ECO:0000313" key="1">
    <source>
        <dbReference type="EMBL" id="TDK29882.1"/>
    </source>
</evidence>
<proteinExistence type="predicted"/>
<dbReference type="OrthoDB" id="8388664at2"/>
<dbReference type="EMBL" id="SMTL01000009">
    <property type="protein sequence ID" value="TDK29882.1"/>
    <property type="molecule type" value="Genomic_DNA"/>
</dbReference>
<sequence>MSFVLETHQQNVANAVHQYHAEISEIEGHLRLRAMANDVSDRELELLRRLKNEKAEILYRYENLREAFRVLLGDHSVAAE</sequence>
<dbReference type="AlphaFoldDB" id="A0A4R5U6K1"/>
<accession>A0A4R5U6K1</accession>
<organism evidence="1 2">
    <name type="scientific">Rhizobium deserti</name>
    <dbReference type="NCBI Taxonomy" id="2547961"/>
    <lineage>
        <taxon>Bacteria</taxon>
        <taxon>Pseudomonadati</taxon>
        <taxon>Pseudomonadota</taxon>
        <taxon>Alphaproteobacteria</taxon>
        <taxon>Hyphomicrobiales</taxon>
        <taxon>Rhizobiaceae</taxon>
        <taxon>Rhizobium/Agrobacterium group</taxon>
        <taxon>Rhizobium</taxon>
    </lineage>
</organism>